<dbReference type="PANTHER" id="PTHR30252:SF4">
    <property type="entry name" value="CARBON STARVATION"/>
    <property type="match status" value="1"/>
</dbReference>
<dbReference type="Pfam" id="PF02554">
    <property type="entry name" value="CstA"/>
    <property type="match status" value="3"/>
</dbReference>
<evidence type="ECO:0000256" key="1">
    <source>
        <dbReference type="ARBA" id="ARBA00004651"/>
    </source>
</evidence>
<reference evidence="9" key="2">
    <citation type="journal article" date="2021" name="PeerJ">
        <title>Extensive microbial diversity within the chicken gut microbiome revealed by metagenomics and culture.</title>
        <authorList>
            <person name="Gilroy R."/>
            <person name="Ravi A."/>
            <person name="Getino M."/>
            <person name="Pursley I."/>
            <person name="Horton D.L."/>
            <person name="Alikhan N.F."/>
            <person name="Baker D."/>
            <person name="Gharbi K."/>
            <person name="Hall N."/>
            <person name="Watson M."/>
            <person name="Adriaenssens E.M."/>
            <person name="Foster-Nyarko E."/>
            <person name="Jarju S."/>
            <person name="Secka A."/>
            <person name="Antonio M."/>
            <person name="Oren A."/>
            <person name="Chaudhuri R.R."/>
            <person name="La Ragione R."/>
            <person name="Hildebrand F."/>
            <person name="Pallen M.J."/>
        </authorList>
    </citation>
    <scope>NUCLEOTIDE SEQUENCE</scope>
    <source>
        <strain evidence="9">D3-1215</strain>
    </source>
</reference>
<sequence length="475" mass="52064">MITFSVALILLVAGYFLYGKLMERVMKPDANATTPAVAHPDGVDYIAMPGWKLFMIQFLNIAGLGPIFGAIMGAKFGVSAYLWIVLGTIFGGAVHDYVSGMVSLRNNGESLPEITGRYLGNGMKQFSRVFTAIILVLVCAVFVSGPAELLEDLTGWNIYLLMGLVMLYYLLATILPIDKIIGKIYPLFAFCLLFMAFGVLITLYVLMPDLPEITEGLTNTQPDPDTYPIFPMMFISIACGAISGFHATQSPLVARCMTNEKQGRSIFYGAMVAEGIVALIWAAAAIWYFQENGYAENNAAIVVDKVTRDLLGTVGAVIAILGVVAAPISTGDTALRSCRLIIADILHYPQAKIKSRLAIAIPIYAFVIVFLVISVVLPDGFNIIWRYFAWSNQTLAVMTLWAMTVFLYQAGKPYVITLVPAVFMTWVTTSYILFAPEGFGVAYYPSMICGLVAAFALMGLFYYRAVYLDKKTLKK</sequence>
<feature type="transmembrane region" description="Helical" evidence="7">
    <location>
        <begin position="6"/>
        <end position="22"/>
    </location>
</feature>
<keyword evidence="4 7" id="KW-0812">Transmembrane</keyword>
<comment type="caution">
    <text evidence="9">The sequence shown here is derived from an EMBL/GenBank/DDBJ whole genome shotgun (WGS) entry which is preliminary data.</text>
</comment>
<feature type="transmembrane region" description="Helical" evidence="7">
    <location>
        <begin position="383"/>
        <end position="408"/>
    </location>
</feature>
<dbReference type="AlphaFoldDB" id="A0A9D9EIY5"/>
<evidence type="ECO:0000256" key="3">
    <source>
        <dbReference type="ARBA" id="ARBA00022475"/>
    </source>
</evidence>
<feature type="transmembrane region" description="Helical" evidence="7">
    <location>
        <begin position="441"/>
        <end position="463"/>
    </location>
</feature>
<evidence type="ECO:0000256" key="6">
    <source>
        <dbReference type="ARBA" id="ARBA00023136"/>
    </source>
</evidence>
<dbReference type="GO" id="GO:0005886">
    <property type="term" value="C:plasma membrane"/>
    <property type="evidence" value="ECO:0007669"/>
    <property type="project" value="UniProtKB-SubCell"/>
</dbReference>
<feature type="domain" description="CstA N-terminal" evidence="8">
    <location>
        <begin position="4"/>
        <end position="144"/>
    </location>
</feature>
<feature type="transmembrane region" description="Helical" evidence="7">
    <location>
        <begin position="310"/>
        <end position="329"/>
    </location>
</feature>
<dbReference type="InterPro" id="IPR051605">
    <property type="entry name" value="CstA"/>
</dbReference>
<comment type="subcellular location">
    <subcellularLocation>
        <location evidence="1">Cell membrane</location>
        <topology evidence="1">Multi-pass membrane protein</topology>
    </subcellularLocation>
</comment>
<evidence type="ECO:0000313" key="9">
    <source>
        <dbReference type="EMBL" id="MBO8447425.1"/>
    </source>
</evidence>
<dbReference type="Proteomes" id="UP000823637">
    <property type="component" value="Unassembled WGS sequence"/>
</dbReference>
<accession>A0A9D9EIY5</accession>
<dbReference type="PANTHER" id="PTHR30252">
    <property type="entry name" value="INNER MEMBRANE PEPTIDE TRANSPORTER"/>
    <property type="match status" value="1"/>
</dbReference>
<evidence type="ECO:0000256" key="7">
    <source>
        <dbReference type="SAM" id="Phobius"/>
    </source>
</evidence>
<feature type="transmembrane region" description="Helical" evidence="7">
    <location>
        <begin position="156"/>
        <end position="177"/>
    </location>
</feature>
<evidence type="ECO:0000256" key="2">
    <source>
        <dbReference type="ARBA" id="ARBA00007755"/>
    </source>
</evidence>
<keyword evidence="3" id="KW-1003">Cell membrane</keyword>
<evidence type="ECO:0000256" key="5">
    <source>
        <dbReference type="ARBA" id="ARBA00022989"/>
    </source>
</evidence>
<proteinExistence type="inferred from homology"/>
<evidence type="ECO:0000256" key="4">
    <source>
        <dbReference type="ARBA" id="ARBA00022692"/>
    </source>
</evidence>
<comment type="similarity">
    <text evidence="2">Belongs to the peptide transporter carbon starvation (CstA) (TC 2.A.114) family.</text>
</comment>
<keyword evidence="5 7" id="KW-1133">Transmembrane helix</keyword>
<feature type="transmembrane region" description="Helical" evidence="7">
    <location>
        <begin position="80"/>
        <end position="98"/>
    </location>
</feature>
<dbReference type="InterPro" id="IPR003706">
    <property type="entry name" value="CstA_N"/>
</dbReference>
<gene>
    <name evidence="9" type="ORF">IAC32_06750</name>
</gene>
<keyword evidence="6 7" id="KW-0472">Membrane</keyword>
<feature type="transmembrane region" description="Helical" evidence="7">
    <location>
        <begin position="415"/>
        <end position="435"/>
    </location>
</feature>
<feature type="transmembrane region" description="Helical" evidence="7">
    <location>
        <begin position="227"/>
        <end position="245"/>
    </location>
</feature>
<evidence type="ECO:0000259" key="8">
    <source>
        <dbReference type="Pfam" id="PF02554"/>
    </source>
</evidence>
<name>A0A9D9EIY5_9BACT</name>
<feature type="domain" description="CstA N-terminal" evidence="8">
    <location>
        <begin position="159"/>
        <end position="303"/>
    </location>
</feature>
<protein>
    <submittedName>
        <fullName evidence="9">Carbon starvation protein A</fullName>
    </submittedName>
</protein>
<feature type="transmembrane region" description="Helical" evidence="7">
    <location>
        <begin position="126"/>
        <end position="144"/>
    </location>
</feature>
<evidence type="ECO:0000313" key="10">
    <source>
        <dbReference type="Proteomes" id="UP000823637"/>
    </source>
</evidence>
<feature type="domain" description="CstA N-terminal" evidence="8">
    <location>
        <begin position="306"/>
        <end position="429"/>
    </location>
</feature>
<organism evidence="9 10">
    <name type="scientific">Candidatus Enterocola intestinipullorum</name>
    <dbReference type="NCBI Taxonomy" id="2840783"/>
    <lineage>
        <taxon>Bacteria</taxon>
        <taxon>Pseudomonadati</taxon>
        <taxon>Bacteroidota</taxon>
        <taxon>Bacteroidia</taxon>
        <taxon>Bacteroidales</taxon>
        <taxon>Candidatus Enterocola</taxon>
    </lineage>
</organism>
<reference evidence="9" key="1">
    <citation type="submission" date="2020-10" db="EMBL/GenBank/DDBJ databases">
        <authorList>
            <person name="Gilroy R."/>
        </authorList>
    </citation>
    <scope>NUCLEOTIDE SEQUENCE</scope>
    <source>
        <strain evidence="9">D3-1215</strain>
    </source>
</reference>
<feature type="transmembrane region" description="Helical" evidence="7">
    <location>
        <begin position="266"/>
        <end position="290"/>
    </location>
</feature>
<dbReference type="GO" id="GO:0009267">
    <property type="term" value="P:cellular response to starvation"/>
    <property type="evidence" value="ECO:0007669"/>
    <property type="project" value="InterPro"/>
</dbReference>
<feature type="transmembrane region" description="Helical" evidence="7">
    <location>
        <begin position="357"/>
        <end position="377"/>
    </location>
</feature>
<dbReference type="EMBL" id="JADIMR010000100">
    <property type="protein sequence ID" value="MBO8447425.1"/>
    <property type="molecule type" value="Genomic_DNA"/>
</dbReference>
<feature type="transmembrane region" description="Helical" evidence="7">
    <location>
        <begin position="53"/>
        <end position="74"/>
    </location>
</feature>
<feature type="transmembrane region" description="Helical" evidence="7">
    <location>
        <begin position="184"/>
        <end position="207"/>
    </location>
</feature>